<reference evidence="3" key="1">
    <citation type="submission" date="2022-10" db="EMBL/GenBank/DDBJ databases">
        <title>Tapping the CABI collections for fungal endophytes: first genome assemblies for Collariella, Neodidymelliopsis, Ascochyta clinopodiicola, Didymella pomorum, Didymosphaeria variabile, Neocosmospora piperis and Neocucurbitaria cava.</title>
        <authorList>
            <person name="Hill R."/>
        </authorList>
    </citation>
    <scope>NUCLEOTIDE SEQUENCE</scope>
    <source>
        <strain evidence="3">IMI 355082</strain>
    </source>
</reference>
<keyword evidence="2" id="KW-1133">Transmembrane helix</keyword>
<evidence type="ECO:0000313" key="4">
    <source>
        <dbReference type="Proteomes" id="UP001140453"/>
    </source>
</evidence>
<keyword evidence="2" id="KW-0812">Transmembrane</keyword>
<comment type="caution">
    <text evidence="3">The sequence shown here is derived from an EMBL/GenBank/DDBJ whole genome shotgun (WGS) entry which is preliminary data.</text>
</comment>
<accession>A0A9W8YW70</accession>
<feature type="region of interest" description="Disordered" evidence="1">
    <location>
        <begin position="154"/>
        <end position="227"/>
    </location>
</feature>
<evidence type="ECO:0000313" key="3">
    <source>
        <dbReference type="EMBL" id="KAJ4393975.1"/>
    </source>
</evidence>
<evidence type="ECO:0000256" key="1">
    <source>
        <dbReference type="SAM" id="MobiDB-lite"/>
    </source>
</evidence>
<name>A0A9W8YW70_9PEZI</name>
<feature type="transmembrane region" description="Helical" evidence="2">
    <location>
        <begin position="15"/>
        <end position="36"/>
    </location>
</feature>
<protein>
    <submittedName>
        <fullName evidence="3">Uncharacterized protein</fullName>
    </submittedName>
</protein>
<keyword evidence="2" id="KW-0472">Membrane</keyword>
<evidence type="ECO:0000256" key="2">
    <source>
        <dbReference type="SAM" id="Phobius"/>
    </source>
</evidence>
<organism evidence="3 4">
    <name type="scientific">Gnomoniopsis smithogilvyi</name>
    <dbReference type="NCBI Taxonomy" id="1191159"/>
    <lineage>
        <taxon>Eukaryota</taxon>
        <taxon>Fungi</taxon>
        <taxon>Dikarya</taxon>
        <taxon>Ascomycota</taxon>
        <taxon>Pezizomycotina</taxon>
        <taxon>Sordariomycetes</taxon>
        <taxon>Sordariomycetidae</taxon>
        <taxon>Diaporthales</taxon>
        <taxon>Gnomoniaceae</taxon>
        <taxon>Gnomoniopsis</taxon>
    </lineage>
</organism>
<sequence length="227" mass="23920">MITATPTSGIDAGSIVGYILLALVGVAALIGGYFFIKKTLNKRENRPERLVISAPSTLSGGSSVNEAPMVMARSHPDIAARLGAIAARAERGEPGQMTAQPPPSRTNQVERANPFADKFSAASASDQVPLVLARSYPGIAAELGAIAARAERGEPSMMAPRPRGARDEREGVGFPFAENDIMPTSQQTGRSAANREPSGSTYTERSGVESPIVPDLPNGGRRPWNVR</sequence>
<keyword evidence="4" id="KW-1185">Reference proteome</keyword>
<dbReference type="EMBL" id="JAPEVB010000002">
    <property type="protein sequence ID" value="KAJ4393975.1"/>
    <property type="molecule type" value="Genomic_DNA"/>
</dbReference>
<proteinExistence type="predicted"/>
<gene>
    <name evidence="3" type="ORF">N0V93_003192</name>
</gene>
<dbReference type="AlphaFoldDB" id="A0A9W8YW70"/>
<feature type="compositionally biased region" description="Polar residues" evidence="1">
    <location>
        <begin position="182"/>
        <end position="204"/>
    </location>
</feature>
<dbReference type="Proteomes" id="UP001140453">
    <property type="component" value="Unassembled WGS sequence"/>
</dbReference>